<evidence type="ECO:0000259" key="5">
    <source>
        <dbReference type="PROSITE" id="PS50158"/>
    </source>
</evidence>
<dbReference type="SUPFAM" id="SSF57756">
    <property type="entry name" value="Retrovirus zinc finger-like domains"/>
    <property type="match status" value="1"/>
</dbReference>
<dbReference type="Proteomes" id="UP001610728">
    <property type="component" value="Unassembled WGS sequence"/>
</dbReference>
<dbReference type="SUPFAM" id="SSF56672">
    <property type="entry name" value="DNA/RNA polymerases"/>
    <property type="match status" value="1"/>
</dbReference>
<dbReference type="InterPro" id="IPR043502">
    <property type="entry name" value="DNA/RNA_pol_sf"/>
</dbReference>
<sequence length="917" mass="105100">MSIILNESNWNEWEDSLLVQLQNSGLHYLFQKDPMEGVERTDVSGASQKQKHTKDQEAARSLLNMNLDKYHQSLVRDEDTLYGAYEVLKDICAPDPQDECYDEYKRLLKTPVQKGKSMKSNWAYFKTIHNRNFDQDATKEDRMKEQHVFRTFTWQLPKAYRAAILESRREKYTEAKTLELLEKVRISVESEGTDKKTKGDRPKVKCTNCEKKGHLAADCWSKRKTNSDQKAQLVNQDAQMCRLTYQDRMNLEEMVTDDSSNQNGIAERAIRTVDEGVRTLLSETQLDGRYVVWDVNASKVRVSESVHFFENMQPKEPQQEELRSERKNSGGYELMEEQPPRSKQRIDEEDGTTQRAMIALSEPFMTLNHAILHPTESEGWRRAIDRELNTLTEFGTWRFVPKPEGCVPIDTRFVFAKKYDLDGKLEKYKARLVVRGFRQEYGVNFFESFAPTPGSATLRLFLASVCQYDLECHQIDACNAFAQSRLKEEVYVKLPANVECPDGMVAKLERCLYGLKQAAYQWNEDCTAHLRAMGFSKTITEPCLLFHEKRKMLVLLYVDDITIAAPNMKSIQWFKDEFSRKFKVKDLGETTQVIGVQVYRDRSRRRMWLNQEQYIQRMVDQSGFREHRKTSIRTPIGDWKDVEPAQEGEMILESTKYQSILGKIMYPALMTRPDIAFAVSSLAQASARPTPRHVEGLKRVLRYMRDTSKFSICYEARQGGMDIVGYSDADYANAKDRRSVSGMVFIGLGGAISWSSKKQATVATSTTEAEYIGLTPCAKEGIHLRRILNKIIGTFETKPEECQSLWLKKETLVFGDNQAAIKIAKALGVKKGTKHIDTQYHAVKQWVKEGLVKIGFVPTSSMAADGLTKPLGPQKMHEFRAMIGLRNPEAAWPQKPTYPELRESGGDVEANFPTSSG</sequence>
<comment type="caution">
    <text evidence="6">The sequence shown here is derived from an EMBL/GenBank/DDBJ whole genome shotgun (WGS) entry which is preliminary data.</text>
</comment>
<comment type="subcellular location">
    <subcellularLocation>
        <location evidence="1">Mitochondrion</location>
    </subcellularLocation>
</comment>
<evidence type="ECO:0000256" key="3">
    <source>
        <dbReference type="PROSITE-ProRule" id="PRU00047"/>
    </source>
</evidence>
<dbReference type="PROSITE" id="PS50158">
    <property type="entry name" value="ZF_CCHC"/>
    <property type="match status" value="1"/>
</dbReference>
<evidence type="ECO:0000256" key="2">
    <source>
        <dbReference type="ARBA" id="ARBA00023128"/>
    </source>
</evidence>
<dbReference type="PANTHER" id="PTHR11439">
    <property type="entry name" value="GAG-POL-RELATED RETROTRANSPOSON"/>
    <property type="match status" value="1"/>
</dbReference>
<reference evidence="6 7" key="1">
    <citation type="submission" date="2020-05" db="EMBL/GenBank/DDBJ databases">
        <title>Ceratocystis lukuohia genome.</title>
        <authorList>
            <person name="Harrington T.C."/>
            <person name="Kim K."/>
            <person name="Mayers C.G."/>
        </authorList>
    </citation>
    <scope>NUCLEOTIDE SEQUENCE [LARGE SCALE GENOMIC DNA]</scope>
    <source>
        <strain evidence="6 7">C4212</strain>
    </source>
</reference>
<evidence type="ECO:0000313" key="6">
    <source>
        <dbReference type="EMBL" id="KAL2886970.1"/>
    </source>
</evidence>
<feature type="region of interest" description="Disordered" evidence="4">
    <location>
        <begin position="313"/>
        <end position="351"/>
    </location>
</feature>
<dbReference type="InterPro" id="IPR013103">
    <property type="entry name" value="RVT_2"/>
</dbReference>
<dbReference type="GeneID" id="98118703"/>
<name>A0ABR4MFC9_9PEZI</name>
<evidence type="ECO:0000313" key="7">
    <source>
        <dbReference type="Proteomes" id="UP001610728"/>
    </source>
</evidence>
<dbReference type="InterPro" id="IPR036875">
    <property type="entry name" value="Znf_CCHC_sf"/>
</dbReference>
<feature type="compositionally biased region" description="Basic and acidic residues" evidence="4">
    <location>
        <begin position="317"/>
        <end position="328"/>
    </location>
</feature>
<proteinExistence type="predicted"/>
<dbReference type="InterPro" id="IPR001878">
    <property type="entry name" value="Znf_CCHC"/>
</dbReference>
<dbReference type="SMART" id="SM00343">
    <property type="entry name" value="ZnF_C2HC"/>
    <property type="match status" value="1"/>
</dbReference>
<dbReference type="CDD" id="cd09272">
    <property type="entry name" value="RNase_HI_RT_Ty1"/>
    <property type="match status" value="1"/>
</dbReference>
<dbReference type="Gene3D" id="4.10.60.10">
    <property type="entry name" value="Zinc finger, CCHC-type"/>
    <property type="match status" value="1"/>
</dbReference>
<dbReference type="PANTHER" id="PTHR11439:SF483">
    <property type="entry name" value="PEPTIDE SYNTHASE GLIP-LIKE, PUTATIVE (AFU_ORTHOLOGUE AFUA_3G12920)-RELATED"/>
    <property type="match status" value="1"/>
</dbReference>
<dbReference type="Pfam" id="PF07727">
    <property type="entry name" value="RVT_2"/>
    <property type="match status" value="1"/>
</dbReference>
<keyword evidence="3" id="KW-0479">Metal-binding</keyword>
<keyword evidence="3" id="KW-0863">Zinc-finger</keyword>
<feature type="domain" description="CCHC-type" evidence="5">
    <location>
        <begin position="205"/>
        <end position="219"/>
    </location>
</feature>
<gene>
    <name evidence="6" type="ORF">HOO65_050091</name>
</gene>
<dbReference type="EMBL" id="JABSNW010000005">
    <property type="protein sequence ID" value="KAL2886970.1"/>
    <property type="molecule type" value="Genomic_DNA"/>
</dbReference>
<protein>
    <submittedName>
        <fullName evidence="6">Retrovirus-related Pol polyprotein from transposon TNT 1-94</fullName>
    </submittedName>
</protein>
<dbReference type="RefSeq" id="XP_070858150.1">
    <property type="nucleotide sequence ID" value="XM_071003103.1"/>
</dbReference>
<keyword evidence="3" id="KW-0862">Zinc</keyword>
<organism evidence="6 7">
    <name type="scientific">Ceratocystis lukuohia</name>
    <dbReference type="NCBI Taxonomy" id="2019550"/>
    <lineage>
        <taxon>Eukaryota</taxon>
        <taxon>Fungi</taxon>
        <taxon>Dikarya</taxon>
        <taxon>Ascomycota</taxon>
        <taxon>Pezizomycotina</taxon>
        <taxon>Sordariomycetes</taxon>
        <taxon>Hypocreomycetidae</taxon>
        <taxon>Microascales</taxon>
        <taxon>Ceratocystidaceae</taxon>
        <taxon>Ceratocystis</taxon>
    </lineage>
</organism>
<evidence type="ECO:0000256" key="4">
    <source>
        <dbReference type="SAM" id="MobiDB-lite"/>
    </source>
</evidence>
<keyword evidence="7" id="KW-1185">Reference proteome</keyword>
<accession>A0ABR4MFC9</accession>
<evidence type="ECO:0000256" key="1">
    <source>
        <dbReference type="ARBA" id="ARBA00004173"/>
    </source>
</evidence>
<feature type="region of interest" description="Disordered" evidence="4">
    <location>
        <begin position="890"/>
        <end position="917"/>
    </location>
</feature>
<keyword evidence="2" id="KW-0496">Mitochondrion</keyword>